<dbReference type="InterPro" id="IPR015649">
    <property type="entry name" value="SCHIP_1_C"/>
</dbReference>
<evidence type="ECO:0000259" key="3">
    <source>
        <dbReference type="Pfam" id="PF10148"/>
    </source>
</evidence>
<feature type="region of interest" description="Disordered" evidence="2">
    <location>
        <begin position="443"/>
        <end position="462"/>
    </location>
</feature>
<dbReference type="PANTHER" id="PTHR13103:SF2">
    <property type="entry name" value="IQCJ-SCHIP1 READTHROUGH TRANSCRIPT PROTEIN-RELATED"/>
    <property type="match status" value="1"/>
</dbReference>
<feature type="compositionally biased region" description="Basic and acidic residues" evidence="2">
    <location>
        <begin position="444"/>
        <end position="462"/>
    </location>
</feature>
<keyword evidence="4" id="KW-1185">Reference proteome</keyword>
<dbReference type="InterPro" id="IPR039045">
    <property type="entry name" value="SCHIP_1"/>
</dbReference>
<dbReference type="RefSeq" id="XP_018329797.1">
    <property type="nucleotide sequence ID" value="XM_018474295.1"/>
</dbReference>
<keyword evidence="1" id="KW-0175">Coiled coil</keyword>
<dbReference type="KEGG" id="apln:108740099"/>
<protein>
    <submittedName>
        <fullName evidence="5 6">Uncharacterized protein LOC108740099 isoform X1</fullName>
    </submittedName>
</protein>
<accession>A0A1W4XAF1</accession>
<name>A0A1W4XAF1_AGRPL</name>
<feature type="compositionally biased region" description="Pro residues" evidence="2">
    <location>
        <begin position="934"/>
        <end position="945"/>
    </location>
</feature>
<dbReference type="GO" id="GO:0030054">
    <property type="term" value="C:cell junction"/>
    <property type="evidence" value="ECO:0007669"/>
    <property type="project" value="TreeGrafter"/>
</dbReference>
<dbReference type="GO" id="GO:0035332">
    <property type="term" value="P:positive regulation of hippo signaling"/>
    <property type="evidence" value="ECO:0007669"/>
    <property type="project" value="TreeGrafter"/>
</dbReference>
<evidence type="ECO:0000313" key="6">
    <source>
        <dbReference type="RefSeq" id="XP_018329797.1"/>
    </source>
</evidence>
<feature type="compositionally biased region" description="Basic and acidic residues" evidence="2">
    <location>
        <begin position="608"/>
        <end position="621"/>
    </location>
</feature>
<feature type="region of interest" description="Disordered" evidence="2">
    <location>
        <begin position="1"/>
        <end position="27"/>
    </location>
</feature>
<dbReference type="Proteomes" id="UP000192223">
    <property type="component" value="Unplaced"/>
</dbReference>
<dbReference type="Pfam" id="PF10148">
    <property type="entry name" value="SCHIP-1_C"/>
    <property type="match status" value="1"/>
</dbReference>
<feature type="region of interest" description="Disordered" evidence="2">
    <location>
        <begin position="594"/>
        <end position="632"/>
    </location>
</feature>
<feature type="region of interest" description="Disordered" evidence="2">
    <location>
        <begin position="170"/>
        <end position="211"/>
    </location>
</feature>
<evidence type="ECO:0000313" key="5">
    <source>
        <dbReference type="RefSeq" id="XP_018329796.1"/>
    </source>
</evidence>
<feature type="region of interest" description="Disordered" evidence="2">
    <location>
        <begin position="721"/>
        <end position="763"/>
    </location>
</feature>
<feature type="domain" description="Schwannomin interacting protein 1 C-terminal" evidence="3">
    <location>
        <begin position="673"/>
        <end position="920"/>
    </location>
</feature>
<dbReference type="PANTHER" id="PTHR13103">
    <property type="entry name" value="SCHWANNOMIN INTERACTING PROTEIN 1"/>
    <property type="match status" value="1"/>
</dbReference>
<reference evidence="5 6" key="1">
    <citation type="submission" date="2025-04" db="UniProtKB">
        <authorList>
            <consortium name="RefSeq"/>
        </authorList>
    </citation>
    <scope>IDENTIFICATION</scope>
    <source>
        <tissue evidence="5 6">Entire body</tissue>
    </source>
</reference>
<evidence type="ECO:0000256" key="1">
    <source>
        <dbReference type="ARBA" id="ARBA00023054"/>
    </source>
</evidence>
<dbReference type="GeneID" id="108740099"/>
<feature type="compositionally biased region" description="Polar residues" evidence="2">
    <location>
        <begin position="753"/>
        <end position="763"/>
    </location>
</feature>
<dbReference type="AlphaFoldDB" id="A0A1W4XAF1"/>
<dbReference type="GO" id="GO:0005886">
    <property type="term" value="C:plasma membrane"/>
    <property type="evidence" value="ECO:0007669"/>
    <property type="project" value="TreeGrafter"/>
</dbReference>
<proteinExistence type="predicted"/>
<feature type="compositionally biased region" description="Basic and acidic residues" evidence="2">
    <location>
        <begin position="314"/>
        <end position="324"/>
    </location>
</feature>
<feature type="compositionally biased region" description="Acidic residues" evidence="2">
    <location>
        <begin position="187"/>
        <end position="199"/>
    </location>
</feature>
<sequence>MRIKSSDSSVYLNNGNDPQRDLLNSPKRLNTIQNSRITPATRPTSFLHQLNNVNSKTPQIILPDDNSATTRIGNRTTAGFLGDDQENATAVLTEVLDKRILRWYSDHQGRIGNNTAQERTNNINNLQRQRQLNINNNVLDTTTPIDDYVAPSSICSESPDDSFIDYEEHQHYSSSPLEDISPKEREIDEEDDEEDEDASASESFTGSNLSVQADVQLQRGGIVNPNYPGFQDFAIDLDFYSKTISDTDLVEYETIDVADNNTETIEHQSLVNNNNVEDKDKSIDEIANLNCLDTNESLPKVFYEKEIFNIPPEENSRIKSKTDSDFQEENTQHASKVDDSLLNQVTEPERDCTALIRSETFICDKKALVEELSEGLSKPLGDYLESVKNTDLELKEAAEKLQISDNLKPSATVYRIEPNINEPFSKSISNQSTTMATMSMMRQSNDEHFTQDAKSKDGTLKRNTMEFIPNKVTISDSYKTKLADAFLSGTGDKIPQAPDFSNPLPDYNANNNETVMEVDIPWIKKGLDLRCGNYPTFVNEEREMYKKEEQVFQLGINSKGTKFGNELYSKLHQKNDEPVIPRKKEKVEMAKKIKRDHNQQFGSLITVSKRDNPGKSRENLNRRSTPVSRERKKVATENLGNFDVYNIETAMPTIDLEAIESHLKAAREEERRRRTDREEIRRRLAMGAEEDYFSDRPGKKPSLQARLQSGMNLQICFMNENVSDTESPNSDSENPVTNSKEHKKSPQLKGPSTMLSNNNSSQAVRPATLAITESQTLASPASQESESEGDFFTRQAKLQTEARMALAQAKEMARMQMELERQHQVKSPITEMVRNSLEKVGIPFPEEKRRLSRQILTEMNIAQLQVIVNDLHTQIETLNETLVKFLMERDDLHMEQDSMLVDIEDLTRYLGAKEQTLKEQNGLLGSQGSRGASPPSPAPPSPPRSPLAALNSVKPHLHRIASFVKK</sequence>
<organism evidence="4 6">
    <name type="scientific">Agrilus planipennis</name>
    <name type="common">Emerald ash borer</name>
    <name type="synonym">Agrilus marcopoli</name>
    <dbReference type="NCBI Taxonomy" id="224129"/>
    <lineage>
        <taxon>Eukaryota</taxon>
        <taxon>Metazoa</taxon>
        <taxon>Ecdysozoa</taxon>
        <taxon>Arthropoda</taxon>
        <taxon>Hexapoda</taxon>
        <taxon>Insecta</taxon>
        <taxon>Pterygota</taxon>
        <taxon>Neoptera</taxon>
        <taxon>Endopterygota</taxon>
        <taxon>Coleoptera</taxon>
        <taxon>Polyphaga</taxon>
        <taxon>Elateriformia</taxon>
        <taxon>Buprestoidea</taxon>
        <taxon>Buprestidae</taxon>
        <taxon>Agrilinae</taxon>
        <taxon>Agrilus</taxon>
    </lineage>
</organism>
<dbReference type="OrthoDB" id="6260144at2759"/>
<feature type="region of interest" description="Disordered" evidence="2">
    <location>
        <begin position="921"/>
        <end position="951"/>
    </location>
</feature>
<feature type="compositionally biased region" description="Polar residues" evidence="2">
    <location>
        <begin position="1"/>
        <end position="17"/>
    </location>
</feature>
<evidence type="ECO:0000256" key="2">
    <source>
        <dbReference type="SAM" id="MobiDB-lite"/>
    </source>
</evidence>
<gene>
    <name evidence="5 6" type="primary">LOC108740099</name>
</gene>
<dbReference type="RefSeq" id="XP_018329796.1">
    <property type="nucleotide sequence ID" value="XM_018474294.1"/>
</dbReference>
<feature type="compositionally biased region" description="Polar residues" evidence="2">
    <location>
        <begin position="721"/>
        <end position="738"/>
    </location>
</feature>
<feature type="region of interest" description="Disordered" evidence="2">
    <location>
        <begin position="314"/>
        <end position="336"/>
    </location>
</feature>
<evidence type="ECO:0000313" key="4">
    <source>
        <dbReference type="Proteomes" id="UP000192223"/>
    </source>
</evidence>